<name>A0AAV9H3X2_9PEZI</name>
<evidence type="ECO:0000313" key="1">
    <source>
        <dbReference type="EMBL" id="KAK4454934.1"/>
    </source>
</evidence>
<evidence type="ECO:0008006" key="3">
    <source>
        <dbReference type="Google" id="ProtNLM"/>
    </source>
</evidence>
<organism evidence="1 2">
    <name type="scientific">Podospora aff. communis PSN243</name>
    <dbReference type="NCBI Taxonomy" id="3040156"/>
    <lineage>
        <taxon>Eukaryota</taxon>
        <taxon>Fungi</taxon>
        <taxon>Dikarya</taxon>
        <taxon>Ascomycota</taxon>
        <taxon>Pezizomycotina</taxon>
        <taxon>Sordariomycetes</taxon>
        <taxon>Sordariomycetidae</taxon>
        <taxon>Sordariales</taxon>
        <taxon>Podosporaceae</taxon>
        <taxon>Podospora</taxon>
    </lineage>
</organism>
<accession>A0AAV9H3X2</accession>
<reference evidence="1" key="2">
    <citation type="submission" date="2023-05" db="EMBL/GenBank/DDBJ databases">
        <authorList>
            <consortium name="Lawrence Berkeley National Laboratory"/>
            <person name="Steindorff A."/>
            <person name="Hensen N."/>
            <person name="Bonometti L."/>
            <person name="Westerberg I."/>
            <person name="Brannstrom I.O."/>
            <person name="Guillou S."/>
            <person name="Cros-Aarteil S."/>
            <person name="Calhoun S."/>
            <person name="Haridas S."/>
            <person name="Kuo A."/>
            <person name="Mondo S."/>
            <person name="Pangilinan J."/>
            <person name="Riley R."/>
            <person name="Labutti K."/>
            <person name="Andreopoulos B."/>
            <person name="Lipzen A."/>
            <person name="Chen C."/>
            <person name="Yanf M."/>
            <person name="Daum C."/>
            <person name="Ng V."/>
            <person name="Clum A."/>
            <person name="Ohm R."/>
            <person name="Martin F."/>
            <person name="Silar P."/>
            <person name="Natvig D."/>
            <person name="Lalanne C."/>
            <person name="Gautier V."/>
            <person name="Ament-Velasquez S.L."/>
            <person name="Kruys A."/>
            <person name="Hutchinson M.I."/>
            <person name="Powell A.J."/>
            <person name="Barry K."/>
            <person name="Miller A.N."/>
            <person name="Grigoriev I.V."/>
            <person name="Debuchy R."/>
            <person name="Gladieux P."/>
            <person name="Thoren M.H."/>
            <person name="Johannesson H."/>
        </authorList>
    </citation>
    <scope>NUCLEOTIDE SEQUENCE</scope>
    <source>
        <strain evidence="1">PSN243</strain>
    </source>
</reference>
<reference evidence="1" key="1">
    <citation type="journal article" date="2023" name="Mol. Phylogenet. Evol.">
        <title>Genome-scale phylogeny and comparative genomics of the fungal order Sordariales.</title>
        <authorList>
            <person name="Hensen N."/>
            <person name="Bonometti L."/>
            <person name="Westerberg I."/>
            <person name="Brannstrom I.O."/>
            <person name="Guillou S."/>
            <person name="Cros-Aarteil S."/>
            <person name="Calhoun S."/>
            <person name="Haridas S."/>
            <person name="Kuo A."/>
            <person name="Mondo S."/>
            <person name="Pangilinan J."/>
            <person name="Riley R."/>
            <person name="LaButti K."/>
            <person name="Andreopoulos B."/>
            <person name="Lipzen A."/>
            <person name="Chen C."/>
            <person name="Yan M."/>
            <person name="Daum C."/>
            <person name="Ng V."/>
            <person name="Clum A."/>
            <person name="Steindorff A."/>
            <person name="Ohm R.A."/>
            <person name="Martin F."/>
            <person name="Silar P."/>
            <person name="Natvig D.O."/>
            <person name="Lalanne C."/>
            <person name="Gautier V."/>
            <person name="Ament-Velasquez S.L."/>
            <person name="Kruys A."/>
            <person name="Hutchinson M.I."/>
            <person name="Powell A.J."/>
            <person name="Barry K."/>
            <person name="Miller A.N."/>
            <person name="Grigoriev I.V."/>
            <person name="Debuchy R."/>
            <person name="Gladieux P."/>
            <person name="Hiltunen Thoren M."/>
            <person name="Johannesson H."/>
        </authorList>
    </citation>
    <scope>NUCLEOTIDE SEQUENCE</scope>
    <source>
        <strain evidence="1">PSN243</strain>
    </source>
</reference>
<evidence type="ECO:0000313" key="2">
    <source>
        <dbReference type="Proteomes" id="UP001321760"/>
    </source>
</evidence>
<comment type="caution">
    <text evidence="1">The sequence shown here is derived from an EMBL/GenBank/DDBJ whole genome shotgun (WGS) entry which is preliminary data.</text>
</comment>
<proteinExistence type="predicted"/>
<protein>
    <recommendedName>
        <fullName evidence="3">Secreted protein</fullName>
    </recommendedName>
</protein>
<gene>
    <name evidence="1" type="ORF">QBC34DRAFT_103822</name>
</gene>
<keyword evidence="2" id="KW-1185">Reference proteome</keyword>
<dbReference type="AlphaFoldDB" id="A0AAV9H3X2"/>
<sequence length="91" mass="9998">MVFFFLIPSPTLAVTSIRGKFEVPNVALSNQTFAEFGATFFYWPQQYLHAALSNPSILTSSIQAPPSLEFSDRCVACPTCSELSNPPFCTT</sequence>
<dbReference type="EMBL" id="MU865915">
    <property type="protein sequence ID" value="KAK4454934.1"/>
    <property type="molecule type" value="Genomic_DNA"/>
</dbReference>
<dbReference type="Proteomes" id="UP001321760">
    <property type="component" value="Unassembled WGS sequence"/>
</dbReference>